<evidence type="ECO:0000259" key="3">
    <source>
        <dbReference type="Pfam" id="PF02826"/>
    </source>
</evidence>
<keyword evidence="5" id="KW-1185">Reference proteome</keyword>
<sequence>MAVLFLSTPARAEVFRQAFARALPDIAFHFGEAPDPQDIRWIVTWTAPEDLATRYPNLRLVFSIGAGVDQFDMSRIPAHVSIVRMLDPGIAAQMGEYATMATLAMHRDLPLYLAQQRKGEWRAGDNLPAAQRRVGVMGLGQLGSLVIERLKPFGFDLAGYSRSPRRIEGVECFTDLSAFLARSDILLCLLPLTGETQGILNADLFAQLPQGARLVHLGRGKQLVAQDLLDALESGRLASAMLDVTDPEPLPADDPLWHHPRVIVTPHIASQTSAIEGAAHVVAGVRADLSGQDIPGLIDRTRGY</sequence>
<dbReference type="InterPro" id="IPR036291">
    <property type="entry name" value="NAD(P)-bd_dom_sf"/>
</dbReference>
<evidence type="ECO:0000313" key="5">
    <source>
        <dbReference type="Proteomes" id="UP000478183"/>
    </source>
</evidence>
<dbReference type="Proteomes" id="UP000478183">
    <property type="component" value="Unassembled WGS sequence"/>
</dbReference>
<dbReference type="SUPFAM" id="SSF52283">
    <property type="entry name" value="Formate/glycerate dehydrogenase catalytic domain-like"/>
    <property type="match status" value="1"/>
</dbReference>
<keyword evidence="1" id="KW-0560">Oxidoreductase</keyword>
<reference evidence="4 5" key="1">
    <citation type="submission" date="2019-11" db="EMBL/GenBank/DDBJ databases">
        <authorList>
            <person name="Dong K."/>
        </authorList>
    </citation>
    <scope>NUCLEOTIDE SEQUENCE [LARGE SCALE GENOMIC DNA]</scope>
    <source>
        <strain evidence="4 5">NBRC 111993</strain>
    </source>
</reference>
<dbReference type="RefSeq" id="WP_155095794.1">
    <property type="nucleotide sequence ID" value="NZ_WMIE01000006.1"/>
</dbReference>
<proteinExistence type="predicted"/>
<dbReference type="GO" id="GO:0016491">
    <property type="term" value="F:oxidoreductase activity"/>
    <property type="evidence" value="ECO:0007669"/>
    <property type="project" value="UniProtKB-KW"/>
</dbReference>
<evidence type="ECO:0000313" key="4">
    <source>
        <dbReference type="EMBL" id="MTH78438.1"/>
    </source>
</evidence>
<dbReference type="OrthoDB" id="9787219at2"/>
<feature type="domain" description="D-isomer specific 2-hydroxyacid dehydrogenase NAD-binding" evidence="3">
    <location>
        <begin position="100"/>
        <end position="269"/>
    </location>
</feature>
<comment type="caution">
    <text evidence="4">The sequence shown here is derived from an EMBL/GenBank/DDBJ whole genome shotgun (WGS) entry which is preliminary data.</text>
</comment>
<dbReference type="GO" id="GO:0051287">
    <property type="term" value="F:NAD binding"/>
    <property type="evidence" value="ECO:0007669"/>
    <property type="project" value="InterPro"/>
</dbReference>
<dbReference type="CDD" id="cd12164">
    <property type="entry name" value="GDH_like_2"/>
    <property type="match status" value="1"/>
</dbReference>
<evidence type="ECO:0000256" key="1">
    <source>
        <dbReference type="ARBA" id="ARBA00023002"/>
    </source>
</evidence>
<dbReference type="PANTHER" id="PTHR43333:SF1">
    <property type="entry name" value="D-ISOMER SPECIFIC 2-HYDROXYACID DEHYDROGENASE NAD-BINDING DOMAIN-CONTAINING PROTEIN"/>
    <property type="match status" value="1"/>
</dbReference>
<keyword evidence="2" id="KW-0520">NAD</keyword>
<protein>
    <submittedName>
        <fullName evidence="4">Glyoxylate/hydroxypyruvate reductase A</fullName>
    </submittedName>
</protein>
<dbReference type="SUPFAM" id="SSF51735">
    <property type="entry name" value="NAD(P)-binding Rossmann-fold domains"/>
    <property type="match status" value="1"/>
</dbReference>
<gene>
    <name evidence="4" type="ORF">GL286_11925</name>
</gene>
<name>A0A6L6JBC9_9RHOB</name>
<organism evidence="4 5">
    <name type="scientific">Paracoccus aestuariivivens</name>
    <dbReference type="NCBI Taxonomy" id="1820333"/>
    <lineage>
        <taxon>Bacteria</taxon>
        <taxon>Pseudomonadati</taxon>
        <taxon>Pseudomonadota</taxon>
        <taxon>Alphaproteobacteria</taxon>
        <taxon>Rhodobacterales</taxon>
        <taxon>Paracoccaceae</taxon>
        <taxon>Paracoccus</taxon>
    </lineage>
</organism>
<evidence type="ECO:0000256" key="2">
    <source>
        <dbReference type="ARBA" id="ARBA00023027"/>
    </source>
</evidence>
<dbReference type="InterPro" id="IPR006140">
    <property type="entry name" value="D-isomer_DH_NAD-bd"/>
</dbReference>
<dbReference type="Gene3D" id="3.40.50.720">
    <property type="entry name" value="NAD(P)-binding Rossmann-like Domain"/>
    <property type="match status" value="2"/>
</dbReference>
<accession>A0A6L6JBC9</accession>
<dbReference type="PANTHER" id="PTHR43333">
    <property type="entry name" value="2-HACID_DH_C DOMAIN-CONTAINING PROTEIN"/>
    <property type="match status" value="1"/>
</dbReference>
<dbReference type="AlphaFoldDB" id="A0A6L6JBC9"/>
<dbReference type="EMBL" id="WMIE01000006">
    <property type="protein sequence ID" value="MTH78438.1"/>
    <property type="molecule type" value="Genomic_DNA"/>
</dbReference>
<keyword evidence="4" id="KW-0670">Pyruvate</keyword>
<dbReference type="Pfam" id="PF02826">
    <property type="entry name" value="2-Hacid_dh_C"/>
    <property type="match status" value="1"/>
</dbReference>